<dbReference type="EMBL" id="JAGGDJ010000063">
    <property type="protein sequence ID" value="MBO7748585.1"/>
    <property type="molecule type" value="Genomic_DNA"/>
</dbReference>
<proteinExistence type="predicted"/>
<organism evidence="2 3">
    <name type="scientific">Paenibacillus artemisiicola</name>
    <dbReference type="NCBI Taxonomy" id="1172618"/>
    <lineage>
        <taxon>Bacteria</taxon>
        <taxon>Bacillati</taxon>
        <taxon>Bacillota</taxon>
        <taxon>Bacilli</taxon>
        <taxon>Bacillales</taxon>
        <taxon>Paenibacillaceae</taxon>
        <taxon>Paenibacillus</taxon>
    </lineage>
</organism>
<dbReference type="InterPro" id="IPR000073">
    <property type="entry name" value="AB_hydrolase_1"/>
</dbReference>
<dbReference type="Pfam" id="PF12697">
    <property type="entry name" value="Abhydrolase_6"/>
    <property type="match status" value="1"/>
</dbReference>
<protein>
    <submittedName>
        <fullName evidence="2">Alpha/beta hydrolase</fullName>
    </submittedName>
</protein>
<dbReference type="PANTHER" id="PTHR43433:SF5">
    <property type="entry name" value="AB HYDROLASE-1 DOMAIN-CONTAINING PROTEIN"/>
    <property type="match status" value="1"/>
</dbReference>
<dbReference type="InterPro" id="IPR050471">
    <property type="entry name" value="AB_hydrolase"/>
</dbReference>
<dbReference type="InterPro" id="IPR029058">
    <property type="entry name" value="AB_hydrolase_fold"/>
</dbReference>
<reference evidence="2 3" key="1">
    <citation type="submission" date="2021-03" db="EMBL/GenBank/DDBJ databases">
        <title>Paenibacillus artemisicola MWE-103 whole genome sequence.</title>
        <authorList>
            <person name="Ham Y.J."/>
        </authorList>
    </citation>
    <scope>NUCLEOTIDE SEQUENCE [LARGE SCALE GENOMIC DNA]</scope>
    <source>
        <strain evidence="2 3">MWE-103</strain>
    </source>
</reference>
<evidence type="ECO:0000259" key="1">
    <source>
        <dbReference type="Pfam" id="PF12697"/>
    </source>
</evidence>
<sequence>MNKGGYTLHHAVSADGTRIGYRRLGRGPGLVLVHGAFVSGHEFEKLAAVLADAFTVYNLDRRGRRYSGPQGDRYGMDRECEDVLAVLRATGSSLLFGHSYGGLIALELARTNPGAVARLAVYEPAVSVRGSFPSGWMPGYKRAMAEGRELRAFVRFLKGVGTSQPICRLPAWLLELLLLPTLYFWEGRKLRDKLPTLIGEMEETFRLDSTCGGYAAIRAETLVMAGGRSPDFMLTGARAAADAIPDARLHVLGGRGHNAPELLGQRAIAGRLKTFFGAQAAEPPR</sequence>
<dbReference type="RefSeq" id="WP_208851134.1">
    <property type="nucleotide sequence ID" value="NZ_JAGGDJ010000063.1"/>
</dbReference>
<comment type="caution">
    <text evidence="2">The sequence shown here is derived from an EMBL/GenBank/DDBJ whole genome shotgun (WGS) entry which is preliminary data.</text>
</comment>
<dbReference type="Gene3D" id="3.40.50.1820">
    <property type="entry name" value="alpha/beta hydrolase"/>
    <property type="match status" value="1"/>
</dbReference>
<evidence type="ECO:0000313" key="2">
    <source>
        <dbReference type="EMBL" id="MBO7748585.1"/>
    </source>
</evidence>
<dbReference type="PANTHER" id="PTHR43433">
    <property type="entry name" value="HYDROLASE, ALPHA/BETA FOLD FAMILY PROTEIN"/>
    <property type="match status" value="1"/>
</dbReference>
<dbReference type="SUPFAM" id="SSF53474">
    <property type="entry name" value="alpha/beta-Hydrolases"/>
    <property type="match status" value="1"/>
</dbReference>
<keyword evidence="3" id="KW-1185">Reference proteome</keyword>
<dbReference type="Proteomes" id="UP000670947">
    <property type="component" value="Unassembled WGS sequence"/>
</dbReference>
<accession>A0ABS3WKC1</accession>
<name>A0ABS3WKC1_9BACL</name>
<feature type="domain" description="AB hydrolase-1" evidence="1">
    <location>
        <begin position="30"/>
        <end position="260"/>
    </location>
</feature>
<keyword evidence="2" id="KW-0378">Hydrolase</keyword>
<dbReference type="GO" id="GO:0016787">
    <property type="term" value="F:hydrolase activity"/>
    <property type="evidence" value="ECO:0007669"/>
    <property type="project" value="UniProtKB-KW"/>
</dbReference>
<evidence type="ECO:0000313" key="3">
    <source>
        <dbReference type="Proteomes" id="UP000670947"/>
    </source>
</evidence>
<gene>
    <name evidence="2" type="ORF">I8J29_30855</name>
</gene>